<dbReference type="InterPro" id="IPR005024">
    <property type="entry name" value="Snf7_fam"/>
</dbReference>
<comment type="similarity">
    <text evidence="1">Belongs to the SNF7 family.</text>
</comment>
<dbReference type="GO" id="GO:0005771">
    <property type="term" value="C:multivesicular body"/>
    <property type="evidence" value="ECO:0007669"/>
    <property type="project" value="TreeGrafter"/>
</dbReference>
<dbReference type="Gene3D" id="6.10.250.1710">
    <property type="match status" value="1"/>
</dbReference>
<dbReference type="GO" id="GO:0032511">
    <property type="term" value="P:late endosome to vacuole transport via multivesicular body sorting pathway"/>
    <property type="evidence" value="ECO:0007669"/>
    <property type="project" value="TreeGrafter"/>
</dbReference>
<dbReference type="PANTHER" id="PTHR22761:SF12">
    <property type="entry name" value="CHARGED MULTIVESICULAR BODY PROTEIN 5"/>
    <property type="match status" value="1"/>
</dbReference>
<protein>
    <submittedName>
        <fullName evidence="4">Protein sorting-associated protein 60</fullName>
    </submittedName>
</protein>
<evidence type="ECO:0000313" key="5">
    <source>
        <dbReference type="Proteomes" id="UP001153069"/>
    </source>
</evidence>
<reference evidence="4" key="1">
    <citation type="submission" date="2020-06" db="EMBL/GenBank/DDBJ databases">
        <authorList>
            <consortium name="Plant Systems Biology data submission"/>
        </authorList>
    </citation>
    <scope>NUCLEOTIDE SEQUENCE</scope>
    <source>
        <strain evidence="4">D6</strain>
    </source>
</reference>
<dbReference type="AlphaFoldDB" id="A0A9N8EB22"/>
<comment type="caution">
    <text evidence="4">The sequence shown here is derived from an EMBL/GenBank/DDBJ whole genome shotgun (WGS) entry which is preliminary data.</text>
</comment>
<keyword evidence="5" id="KW-1185">Reference proteome</keyword>
<dbReference type="EMBL" id="CAICTM010000751">
    <property type="protein sequence ID" value="CAB9515971.1"/>
    <property type="molecule type" value="Genomic_DNA"/>
</dbReference>
<dbReference type="Proteomes" id="UP001153069">
    <property type="component" value="Unassembled WGS sequence"/>
</dbReference>
<dbReference type="PANTHER" id="PTHR22761">
    <property type="entry name" value="CHARGED MULTIVESICULAR BODY PROTEIN"/>
    <property type="match status" value="1"/>
</dbReference>
<evidence type="ECO:0000313" key="4">
    <source>
        <dbReference type="EMBL" id="CAB9515971.1"/>
    </source>
</evidence>
<dbReference type="Pfam" id="PF03357">
    <property type="entry name" value="Snf7"/>
    <property type="match status" value="1"/>
</dbReference>
<dbReference type="GO" id="GO:0006900">
    <property type="term" value="P:vesicle budding from membrane"/>
    <property type="evidence" value="ECO:0007669"/>
    <property type="project" value="TreeGrafter"/>
</dbReference>
<organism evidence="4 5">
    <name type="scientific">Seminavis robusta</name>
    <dbReference type="NCBI Taxonomy" id="568900"/>
    <lineage>
        <taxon>Eukaryota</taxon>
        <taxon>Sar</taxon>
        <taxon>Stramenopiles</taxon>
        <taxon>Ochrophyta</taxon>
        <taxon>Bacillariophyta</taxon>
        <taxon>Bacillariophyceae</taxon>
        <taxon>Bacillariophycidae</taxon>
        <taxon>Naviculales</taxon>
        <taxon>Naviculaceae</taxon>
        <taxon>Seminavis</taxon>
    </lineage>
</organism>
<evidence type="ECO:0000256" key="3">
    <source>
        <dbReference type="SAM" id="MobiDB-lite"/>
    </source>
</evidence>
<feature type="region of interest" description="Disordered" evidence="3">
    <location>
        <begin position="178"/>
        <end position="223"/>
    </location>
</feature>
<dbReference type="Gene3D" id="1.10.287.1060">
    <property type="entry name" value="ESAT-6-like"/>
    <property type="match status" value="1"/>
</dbReference>
<evidence type="ECO:0000256" key="1">
    <source>
        <dbReference type="ARBA" id="ARBA00006190"/>
    </source>
</evidence>
<sequence>MNRVFGKKKATAPAPTLVDASVGLGGRIGGMDTKIQGLDDELRQYKEKIKKARTPAAKKQLQKRAMEVLKRKKMYEQQRDMACGQQFNIDQAQFGMESAKATVQTVAAMKSANHEMKKVMKKDLNIDAVEDLADDMADMFYEFNEINEALGNNYATPDLDEADLDAELEMLGDELEMEELEAETTPSYLQAPLPSQPTDVPGNKLPANGELVDEFGLPAAPAR</sequence>
<keyword evidence="2" id="KW-0175">Coiled coil</keyword>
<name>A0A9N8EB22_9STRA</name>
<dbReference type="OrthoDB" id="3973241at2759"/>
<evidence type="ECO:0000256" key="2">
    <source>
        <dbReference type="ARBA" id="ARBA00023054"/>
    </source>
</evidence>
<gene>
    <name evidence="4" type="ORF">SEMRO_752_G197130.1</name>
</gene>
<proteinExistence type="inferred from homology"/>
<accession>A0A9N8EB22</accession>